<dbReference type="AlphaFoldDB" id="A0A3S1A007"/>
<dbReference type="OrthoDB" id="510914at2"/>
<dbReference type="RefSeq" id="WP_016873243.1">
    <property type="nucleotide sequence ID" value="NZ_AJLN01000040.1"/>
</dbReference>
<proteinExistence type="predicted"/>
<reference evidence="3 4" key="1">
    <citation type="journal article" date="2019" name="Genome Biol. Evol.">
        <title>Day and night: Metabolic profiles and evolutionary relationships of six axenic non-marine cyanobacteria.</title>
        <authorList>
            <person name="Will S.E."/>
            <person name="Henke P."/>
            <person name="Boedeker C."/>
            <person name="Huang S."/>
            <person name="Brinkmann H."/>
            <person name="Rohde M."/>
            <person name="Jarek M."/>
            <person name="Friedl T."/>
            <person name="Seufert S."/>
            <person name="Schumacher M."/>
            <person name="Overmann J."/>
            <person name="Neumann-Schaal M."/>
            <person name="Petersen J."/>
        </authorList>
    </citation>
    <scope>NUCLEOTIDE SEQUENCE [LARGE SCALE GENOMIC DNA]</scope>
    <source>
        <strain evidence="3 4">PCC 6912</strain>
    </source>
</reference>
<keyword evidence="1" id="KW-0812">Transmembrane</keyword>
<keyword evidence="1" id="KW-1133">Transmembrane helix</keyword>
<dbReference type="SMART" id="SM00909">
    <property type="entry name" value="Germane"/>
    <property type="match status" value="1"/>
</dbReference>
<dbReference type="Proteomes" id="UP000268857">
    <property type="component" value="Unassembled WGS sequence"/>
</dbReference>
<feature type="domain" description="GerMN" evidence="2">
    <location>
        <begin position="162"/>
        <end position="248"/>
    </location>
</feature>
<comment type="caution">
    <text evidence="3">The sequence shown here is derived from an EMBL/GenBank/DDBJ whole genome shotgun (WGS) entry which is preliminary data.</text>
</comment>
<evidence type="ECO:0000259" key="2">
    <source>
        <dbReference type="SMART" id="SM00909"/>
    </source>
</evidence>
<organism evidence="3 4">
    <name type="scientific">Chlorogloeopsis fritschii PCC 6912</name>
    <dbReference type="NCBI Taxonomy" id="211165"/>
    <lineage>
        <taxon>Bacteria</taxon>
        <taxon>Bacillati</taxon>
        <taxon>Cyanobacteriota</taxon>
        <taxon>Cyanophyceae</taxon>
        <taxon>Nostocales</taxon>
        <taxon>Chlorogloeopsidaceae</taxon>
        <taxon>Chlorogloeopsis</taxon>
    </lineage>
</organism>
<protein>
    <recommendedName>
        <fullName evidence="2">GerMN domain-containing protein</fullName>
    </recommendedName>
</protein>
<keyword evidence="1" id="KW-0472">Membrane</keyword>
<dbReference type="STRING" id="211165.GCA_000317285_00671"/>
<feature type="transmembrane region" description="Helical" evidence="1">
    <location>
        <begin position="12"/>
        <end position="33"/>
    </location>
</feature>
<dbReference type="Pfam" id="PF10646">
    <property type="entry name" value="Germane"/>
    <property type="match status" value="1"/>
</dbReference>
<gene>
    <name evidence="3" type="ORF">PCC6912_17910</name>
</gene>
<dbReference type="InterPro" id="IPR019606">
    <property type="entry name" value="GerMN"/>
</dbReference>
<sequence length="274" mass="29933">MKTQHIHLIHQEAIVGFTLLLLAAVGGGAWWAWQTTTPKSVNKTPIPSRVEKSPIAKVQPTVIPYPPQKPIAKVQPTVIPYPPQKPIAKVQPTVIPYPPQKPIAKVQPTFIPKPIATSTPKINQPLTQLQPQTYWLQATGEHIRLVPHEVAVKPEDSQEVALKAALDQLLTSSKTSDLTTTIPAGTRLLNLQVTETGIYVNLSREFTQGGGSTSMIGRVAQVLYTATSIEPEAKVYLSVEGQLLNEENPLGGEGIMLTEPLTRKQFTQDFAIQA</sequence>
<evidence type="ECO:0000313" key="3">
    <source>
        <dbReference type="EMBL" id="RUR84197.1"/>
    </source>
</evidence>
<dbReference type="EMBL" id="RSCJ01000005">
    <property type="protein sequence ID" value="RUR84197.1"/>
    <property type="molecule type" value="Genomic_DNA"/>
</dbReference>
<evidence type="ECO:0000313" key="4">
    <source>
        <dbReference type="Proteomes" id="UP000268857"/>
    </source>
</evidence>
<keyword evidence="4" id="KW-1185">Reference proteome</keyword>
<name>A0A3S1A007_CHLFR</name>
<evidence type="ECO:0000256" key="1">
    <source>
        <dbReference type="SAM" id="Phobius"/>
    </source>
</evidence>
<accession>A0A3S1A007</accession>